<dbReference type="Gene3D" id="1.10.10.10">
    <property type="entry name" value="Winged helix-like DNA-binding domain superfamily/Winged helix DNA-binding domain"/>
    <property type="match status" value="1"/>
</dbReference>
<dbReference type="Gene3D" id="3.40.190.10">
    <property type="entry name" value="Periplasmic binding protein-like II"/>
    <property type="match status" value="2"/>
</dbReference>
<accession>A0A261RG96</accession>
<proteinExistence type="inferred from homology"/>
<dbReference type="InterPro" id="IPR036390">
    <property type="entry name" value="WH_DNA-bd_sf"/>
</dbReference>
<dbReference type="PROSITE" id="PS50931">
    <property type="entry name" value="HTH_LYSR"/>
    <property type="match status" value="1"/>
</dbReference>
<dbReference type="GO" id="GO:0003700">
    <property type="term" value="F:DNA-binding transcription factor activity"/>
    <property type="evidence" value="ECO:0007669"/>
    <property type="project" value="InterPro"/>
</dbReference>
<dbReference type="GO" id="GO:0043565">
    <property type="term" value="F:sequence-specific DNA binding"/>
    <property type="evidence" value="ECO:0007669"/>
    <property type="project" value="TreeGrafter"/>
</dbReference>
<dbReference type="CDD" id="cd08432">
    <property type="entry name" value="PBP2_GcdR_TrpI_HvrB_AmpR_like"/>
    <property type="match status" value="1"/>
</dbReference>
<evidence type="ECO:0000256" key="1">
    <source>
        <dbReference type="ARBA" id="ARBA00009437"/>
    </source>
</evidence>
<dbReference type="PANTHER" id="PTHR30537:SF74">
    <property type="entry name" value="HTH-TYPE TRANSCRIPTIONAL REGULATOR TRPI"/>
    <property type="match status" value="1"/>
</dbReference>
<dbReference type="Pfam" id="PF00126">
    <property type="entry name" value="HTH_1"/>
    <property type="match status" value="1"/>
</dbReference>
<dbReference type="Pfam" id="PF03466">
    <property type="entry name" value="LysR_substrate"/>
    <property type="match status" value="1"/>
</dbReference>
<organism evidence="6 7">
    <name type="scientific">Bordetella genomosp. 9</name>
    <dbReference type="NCBI Taxonomy" id="1416803"/>
    <lineage>
        <taxon>Bacteria</taxon>
        <taxon>Pseudomonadati</taxon>
        <taxon>Pseudomonadota</taxon>
        <taxon>Betaproteobacteria</taxon>
        <taxon>Burkholderiales</taxon>
        <taxon>Alcaligenaceae</taxon>
        <taxon>Bordetella</taxon>
    </lineage>
</organism>
<protein>
    <recommendedName>
        <fullName evidence="5">HTH lysR-type domain-containing protein</fullName>
    </recommendedName>
</protein>
<dbReference type="SUPFAM" id="SSF53850">
    <property type="entry name" value="Periplasmic binding protein-like II"/>
    <property type="match status" value="1"/>
</dbReference>
<sequence length="332" mass="36738">MLGMRPPGAPSRIFRRDIDKTNICIPSPRVRPPMNPQLPPLNPLRVFESVARHASFTAAAQELHITQGAVSHQIKALESWLGFALLERNGRRLRLTRGGENYAAALTGAFGQITRATRELVSTGAQQVLTVRGHTTLFVRWLIPLVPAFQAAHPGINVKLSTSVEGVDFTRENADTGIVYGDGPWPGLRNDLLFSDALTPVMAPEMAARLPSPCSADDLLQLPLLHSNRRPQHWPDWIRLAGACRGVAVGDMYYEDLSIIYQCATEGLGVALGQLRYVEKDLAEGRLVAPHPLVLRRPRGYHLVCPEQHADEPKIACFRQWLLARLAETEQP</sequence>
<dbReference type="NCBIfam" id="NF008352">
    <property type="entry name" value="PRK11139.1"/>
    <property type="match status" value="1"/>
</dbReference>
<dbReference type="GO" id="GO:0006351">
    <property type="term" value="P:DNA-templated transcription"/>
    <property type="evidence" value="ECO:0007669"/>
    <property type="project" value="TreeGrafter"/>
</dbReference>
<dbReference type="InterPro" id="IPR058163">
    <property type="entry name" value="LysR-type_TF_proteobact-type"/>
</dbReference>
<dbReference type="SUPFAM" id="SSF46785">
    <property type="entry name" value="Winged helix' DNA-binding domain"/>
    <property type="match status" value="1"/>
</dbReference>
<dbReference type="EMBL" id="NEVJ01000002">
    <property type="protein sequence ID" value="OZI24058.1"/>
    <property type="molecule type" value="Genomic_DNA"/>
</dbReference>
<dbReference type="InterPro" id="IPR000847">
    <property type="entry name" value="LysR_HTH_N"/>
</dbReference>
<keyword evidence="4" id="KW-0804">Transcription</keyword>
<dbReference type="Proteomes" id="UP000216857">
    <property type="component" value="Unassembled WGS sequence"/>
</dbReference>
<evidence type="ECO:0000259" key="5">
    <source>
        <dbReference type="PROSITE" id="PS50931"/>
    </source>
</evidence>
<comment type="similarity">
    <text evidence="1">Belongs to the LysR transcriptional regulatory family.</text>
</comment>
<evidence type="ECO:0000313" key="7">
    <source>
        <dbReference type="Proteomes" id="UP000216857"/>
    </source>
</evidence>
<dbReference type="PRINTS" id="PR00039">
    <property type="entry name" value="HTHLYSR"/>
</dbReference>
<keyword evidence="2" id="KW-0805">Transcription regulation</keyword>
<reference evidence="6" key="1">
    <citation type="submission" date="2017-05" db="EMBL/GenBank/DDBJ databases">
        <title>Complete and WGS of Bordetella genogroups.</title>
        <authorList>
            <person name="Spilker T."/>
            <person name="Lipuma J."/>
        </authorList>
    </citation>
    <scope>NUCLEOTIDE SEQUENCE</scope>
    <source>
        <strain evidence="6">AU21707</strain>
    </source>
</reference>
<dbReference type="InterPro" id="IPR036388">
    <property type="entry name" value="WH-like_DNA-bd_sf"/>
</dbReference>
<keyword evidence="7" id="KW-1185">Reference proteome</keyword>
<name>A0A261RG96_9BORD</name>
<evidence type="ECO:0000256" key="3">
    <source>
        <dbReference type="ARBA" id="ARBA00023125"/>
    </source>
</evidence>
<dbReference type="AlphaFoldDB" id="A0A261RG96"/>
<dbReference type="InterPro" id="IPR005119">
    <property type="entry name" value="LysR_subst-bd"/>
</dbReference>
<dbReference type="OrthoDB" id="8683153at2"/>
<evidence type="ECO:0000256" key="2">
    <source>
        <dbReference type="ARBA" id="ARBA00023015"/>
    </source>
</evidence>
<gene>
    <name evidence="6" type="ORF">CAL26_10140</name>
</gene>
<feature type="domain" description="HTH lysR-type" evidence="5">
    <location>
        <begin position="39"/>
        <end position="96"/>
    </location>
</feature>
<dbReference type="FunFam" id="1.10.10.10:FF:000038">
    <property type="entry name" value="Glycine cleavage system transcriptional activator"/>
    <property type="match status" value="1"/>
</dbReference>
<evidence type="ECO:0000256" key="4">
    <source>
        <dbReference type="ARBA" id="ARBA00023163"/>
    </source>
</evidence>
<keyword evidence="3" id="KW-0238">DNA-binding</keyword>
<dbReference type="PANTHER" id="PTHR30537">
    <property type="entry name" value="HTH-TYPE TRANSCRIPTIONAL REGULATOR"/>
    <property type="match status" value="1"/>
</dbReference>
<comment type="caution">
    <text evidence="6">The sequence shown here is derived from an EMBL/GenBank/DDBJ whole genome shotgun (WGS) entry which is preliminary data.</text>
</comment>
<evidence type="ECO:0000313" key="6">
    <source>
        <dbReference type="EMBL" id="OZI24058.1"/>
    </source>
</evidence>